<comment type="similarity">
    <text evidence="1">Belongs to the helicase family.</text>
</comment>
<accession>A0A0L8FUB1</accession>
<comment type="catalytic activity">
    <reaction evidence="1">
        <text>ATP + H2O = ADP + phosphate + H(+)</text>
        <dbReference type="Rhea" id="RHEA:13065"/>
        <dbReference type="ChEBI" id="CHEBI:15377"/>
        <dbReference type="ChEBI" id="CHEBI:15378"/>
        <dbReference type="ChEBI" id="CHEBI:30616"/>
        <dbReference type="ChEBI" id="CHEBI:43474"/>
        <dbReference type="ChEBI" id="CHEBI:456216"/>
        <dbReference type="EC" id="5.6.2.3"/>
    </reaction>
</comment>
<proteinExistence type="inferred from homology"/>
<dbReference type="EMBL" id="KQ426420">
    <property type="protein sequence ID" value="KOF68287.1"/>
    <property type="molecule type" value="Genomic_DNA"/>
</dbReference>
<gene>
    <name evidence="3" type="ORF">OCBIM_22007670mg</name>
</gene>
<keyword evidence="1" id="KW-0547">Nucleotide-binding</keyword>
<keyword evidence="1" id="KW-0347">Helicase</keyword>
<dbReference type="GO" id="GO:0005524">
    <property type="term" value="F:ATP binding"/>
    <property type="evidence" value="ECO:0007669"/>
    <property type="project" value="UniProtKB-KW"/>
</dbReference>
<dbReference type="Pfam" id="PF05970">
    <property type="entry name" value="PIF1"/>
    <property type="match status" value="1"/>
</dbReference>
<comment type="cofactor">
    <cofactor evidence="1">
        <name>Mg(2+)</name>
        <dbReference type="ChEBI" id="CHEBI:18420"/>
    </cofactor>
</comment>
<dbReference type="PANTHER" id="PTHR10492">
    <property type="match status" value="1"/>
</dbReference>
<sequence length="283" mass="31960">LTLKFQATNSYVHSFKYVLETAPTPNFNVALNANQRPSGEHAGHYKGLTHNEIAVVLHGDKHKKRDIVLKLRDSRSVGHTSYDALQYPLVFVNVLLLTCELYDPASLWLKYRDDLSEDLKHQAQLQFPVIEVSFSYEIYNKALIDIEDKIVLMGENVLPTYGLLPNTLLTDIQQETSYDINALARYVTETEPKLLPDQQHAYNTIVDLLVTKLLLAQVRQHKDMLAVASSGIATTLLPSGRTAYSTFKHPLNLATSDTPTCNISKSSDKAQVLRRCQHIVWDE</sequence>
<name>A0A0L8FUB1_OCTBM</name>
<dbReference type="GO" id="GO:0016887">
    <property type="term" value="F:ATP hydrolysis activity"/>
    <property type="evidence" value="ECO:0007669"/>
    <property type="project" value="RHEA"/>
</dbReference>
<dbReference type="InterPro" id="IPR010285">
    <property type="entry name" value="DNA_helicase_pif1-like_DEAD"/>
</dbReference>
<dbReference type="OrthoDB" id="6155655at2759"/>
<keyword evidence="1" id="KW-0227">DNA damage</keyword>
<dbReference type="EC" id="5.6.2.3" evidence="1"/>
<organism evidence="3">
    <name type="scientific">Octopus bimaculoides</name>
    <name type="common">California two-spotted octopus</name>
    <dbReference type="NCBI Taxonomy" id="37653"/>
    <lineage>
        <taxon>Eukaryota</taxon>
        <taxon>Metazoa</taxon>
        <taxon>Spiralia</taxon>
        <taxon>Lophotrochozoa</taxon>
        <taxon>Mollusca</taxon>
        <taxon>Cephalopoda</taxon>
        <taxon>Coleoidea</taxon>
        <taxon>Octopodiformes</taxon>
        <taxon>Octopoda</taxon>
        <taxon>Incirrata</taxon>
        <taxon>Octopodidae</taxon>
        <taxon>Octopus</taxon>
    </lineage>
</organism>
<dbReference type="STRING" id="37653.A0A0L8FUB1"/>
<keyword evidence="1" id="KW-0067">ATP-binding</keyword>
<dbReference type="GO" id="GO:0006281">
    <property type="term" value="P:DNA repair"/>
    <property type="evidence" value="ECO:0007669"/>
    <property type="project" value="UniProtKB-KW"/>
</dbReference>
<evidence type="ECO:0000256" key="1">
    <source>
        <dbReference type="RuleBase" id="RU363044"/>
    </source>
</evidence>
<feature type="non-terminal residue" evidence="3">
    <location>
        <position position="1"/>
    </location>
</feature>
<protein>
    <recommendedName>
        <fullName evidence="1">ATP-dependent DNA helicase</fullName>
        <ecNumber evidence="1">5.6.2.3</ecNumber>
    </recommendedName>
</protein>
<feature type="domain" description="DNA helicase Pif1-like DEAD-box helicase" evidence="2">
    <location>
        <begin position="212"/>
        <end position="283"/>
    </location>
</feature>
<dbReference type="GO" id="GO:0043139">
    <property type="term" value="F:5'-3' DNA helicase activity"/>
    <property type="evidence" value="ECO:0007669"/>
    <property type="project" value="UniProtKB-EC"/>
</dbReference>
<evidence type="ECO:0000259" key="2">
    <source>
        <dbReference type="Pfam" id="PF05970"/>
    </source>
</evidence>
<reference evidence="3" key="1">
    <citation type="submission" date="2015-07" db="EMBL/GenBank/DDBJ databases">
        <title>MeaNS - Measles Nucleotide Surveillance Program.</title>
        <authorList>
            <person name="Tran T."/>
            <person name="Druce J."/>
        </authorList>
    </citation>
    <scope>NUCLEOTIDE SEQUENCE</scope>
    <source>
        <strain evidence="3">UCB-OBI-ISO-001</strain>
        <tissue evidence="3">Gonad</tissue>
    </source>
</reference>
<keyword evidence="1" id="KW-0378">Hydrolase</keyword>
<dbReference type="GO" id="GO:0006310">
    <property type="term" value="P:DNA recombination"/>
    <property type="evidence" value="ECO:0007669"/>
    <property type="project" value="UniProtKB-KW"/>
</dbReference>
<dbReference type="GO" id="GO:0000723">
    <property type="term" value="P:telomere maintenance"/>
    <property type="evidence" value="ECO:0007669"/>
    <property type="project" value="InterPro"/>
</dbReference>
<keyword evidence="1" id="KW-0234">DNA repair</keyword>
<evidence type="ECO:0000313" key="3">
    <source>
        <dbReference type="EMBL" id="KOF68287.1"/>
    </source>
</evidence>
<keyword evidence="1" id="KW-0233">DNA recombination</keyword>
<dbReference type="PANTHER" id="PTHR10492:SF57">
    <property type="entry name" value="ATP-DEPENDENT DNA HELICASE"/>
    <property type="match status" value="1"/>
</dbReference>
<dbReference type="AlphaFoldDB" id="A0A0L8FUB1"/>